<keyword evidence="5 6" id="KW-0460">Magnesium</keyword>
<keyword evidence="8" id="KW-1185">Reference proteome</keyword>
<dbReference type="PANTHER" id="PTHR20854">
    <property type="entry name" value="INOSITOL MONOPHOSPHATASE"/>
    <property type="match status" value="1"/>
</dbReference>
<sequence>MSMHLNPEPNPNLNRCLDVAIEAAKAAGAIHLFYRDQDFGVSSKSNFSDLVTIVDRKSEEKIREVIQLHFPDHAILGEEGGQDREADQLWVVDPLDGTVNYAHGFPFSCVSIGLEIQGVRSVGVVFDPNRNELFTAIRGQGAFLNGRRIQVSQTADLMAPALLATGFPYDVASDPTNLEKFARFLKLGLPVRRPGAAALDISYVACGRLDGFWEYKLNPWDVSAGLLILEEAGGAFSGFSGAPYRYGEPLLISNGKIQQQMLEVLK</sequence>
<evidence type="ECO:0000256" key="5">
    <source>
        <dbReference type="ARBA" id="ARBA00022842"/>
    </source>
</evidence>
<dbReference type="PANTHER" id="PTHR20854:SF4">
    <property type="entry name" value="INOSITOL-1-MONOPHOSPHATASE-RELATED"/>
    <property type="match status" value="1"/>
</dbReference>
<proteinExistence type="inferred from homology"/>
<name>A0ABQ2CUT9_9DEIO</name>
<dbReference type="PROSITE" id="PS00629">
    <property type="entry name" value="IMP_1"/>
    <property type="match status" value="1"/>
</dbReference>
<dbReference type="RefSeq" id="WP_229684619.1">
    <property type="nucleotide sequence ID" value="NZ_BMOD01000002.1"/>
</dbReference>
<dbReference type="SUPFAM" id="SSF56655">
    <property type="entry name" value="Carbohydrate phosphatase"/>
    <property type="match status" value="1"/>
</dbReference>
<evidence type="ECO:0000256" key="4">
    <source>
        <dbReference type="ARBA" id="ARBA00022801"/>
    </source>
</evidence>
<dbReference type="EC" id="3.1.3.25" evidence="6"/>
<evidence type="ECO:0000313" key="7">
    <source>
        <dbReference type="EMBL" id="GGJ22578.1"/>
    </source>
</evidence>
<protein>
    <recommendedName>
        <fullName evidence="6">Inositol-1-monophosphatase</fullName>
        <ecNumber evidence="6">3.1.3.25</ecNumber>
    </recommendedName>
</protein>
<organism evidence="7 8">
    <name type="scientific">Deinococcus roseus</name>
    <dbReference type="NCBI Taxonomy" id="392414"/>
    <lineage>
        <taxon>Bacteria</taxon>
        <taxon>Thermotogati</taxon>
        <taxon>Deinococcota</taxon>
        <taxon>Deinococci</taxon>
        <taxon>Deinococcales</taxon>
        <taxon>Deinococcaceae</taxon>
        <taxon>Deinococcus</taxon>
    </lineage>
</organism>
<evidence type="ECO:0000256" key="1">
    <source>
        <dbReference type="ARBA" id="ARBA00001033"/>
    </source>
</evidence>
<comment type="cofactor">
    <cofactor evidence="2 6">
        <name>Mg(2+)</name>
        <dbReference type="ChEBI" id="CHEBI:18420"/>
    </cofactor>
</comment>
<dbReference type="InterPro" id="IPR000760">
    <property type="entry name" value="Inositol_monophosphatase-like"/>
</dbReference>
<dbReference type="InterPro" id="IPR020583">
    <property type="entry name" value="Inositol_monoP_metal-BS"/>
</dbReference>
<comment type="caution">
    <text evidence="7">The sequence shown here is derived from an EMBL/GenBank/DDBJ whole genome shotgun (WGS) entry which is preliminary data.</text>
</comment>
<comment type="catalytic activity">
    <reaction evidence="1 6">
        <text>a myo-inositol phosphate + H2O = myo-inositol + phosphate</text>
        <dbReference type="Rhea" id="RHEA:24056"/>
        <dbReference type="ChEBI" id="CHEBI:15377"/>
        <dbReference type="ChEBI" id="CHEBI:17268"/>
        <dbReference type="ChEBI" id="CHEBI:43474"/>
        <dbReference type="ChEBI" id="CHEBI:84139"/>
        <dbReference type="EC" id="3.1.3.25"/>
    </reaction>
</comment>
<keyword evidence="3 6" id="KW-0479">Metal-binding</keyword>
<dbReference type="Pfam" id="PF00459">
    <property type="entry name" value="Inositol_P"/>
    <property type="match status" value="1"/>
</dbReference>
<evidence type="ECO:0000256" key="2">
    <source>
        <dbReference type="ARBA" id="ARBA00001946"/>
    </source>
</evidence>
<reference evidence="8" key="1">
    <citation type="journal article" date="2019" name="Int. J. Syst. Evol. Microbiol.">
        <title>The Global Catalogue of Microorganisms (GCM) 10K type strain sequencing project: providing services to taxonomists for standard genome sequencing and annotation.</title>
        <authorList>
            <consortium name="The Broad Institute Genomics Platform"/>
            <consortium name="The Broad Institute Genome Sequencing Center for Infectious Disease"/>
            <person name="Wu L."/>
            <person name="Ma J."/>
        </authorList>
    </citation>
    <scope>NUCLEOTIDE SEQUENCE [LARGE SCALE GENOMIC DNA]</scope>
    <source>
        <strain evidence="8">JCM 14370</strain>
    </source>
</reference>
<dbReference type="CDD" id="cd01639">
    <property type="entry name" value="IMPase"/>
    <property type="match status" value="1"/>
</dbReference>
<gene>
    <name evidence="7" type="ORF">GCM10008938_06000</name>
</gene>
<dbReference type="Gene3D" id="3.40.190.80">
    <property type="match status" value="1"/>
</dbReference>
<keyword evidence="4 6" id="KW-0378">Hydrolase</keyword>
<evidence type="ECO:0000256" key="6">
    <source>
        <dbReference type="RuleBase" id="RU364068"/>
    </source>
</evidence>
<dbReference type="Gene3D" id="3.30.540.10">
    <property type="entry name" value="Fructose-1,6-Bisphosphatase, subunit A, domain 1"/>
    <property type="match status" value="1"/>
</dbReference>
<accession>A0ABQ2CUT9</accession>
<dbReference type="PRINTS" id="PR00377">
    <property type="entry name" value="IMPHPHTASES"/>
</dbReference>
<comment type="similarity">
    <text evidence="6">Belongs to the inositol monophosphatase superfamily.</text>
</comment>
<dbReference type="Proteomes" id="UP000632222">
    <property type="component" value="Unassembled WGS sequence"/>
</dbReference>
<evidence type="ECO:0000256" key="3">
    <source>
        <dbReference type="ARBA" id="ARBA00022723"/>
    </source>
</evidence>
<dbReference type="EMBL" id="BMOD01000002">
    <property type="protein sequence ID" value="GGJ22578.1"/>
    <property type="molecule type" value="Genomic_DNA"/>
</dbReference>
<evidence type="ECO:0000313" key="8">
    <source>
        <dbReference type="Proteomes" id="UP000632222"/>
    </source>
</evidence>
<dbReference type="InterPro" id="IPR033942">
    <property type="entry name" value="IMPase"/>
</dbReference>